<organism evidence="3 4">
    <name type="scientific">Streptomyces daliensis</name>
    <dbReference type="NCBI Taxonomy" id="299421"/>
    <lineage>
        <taxon>Bacteria</taxon>
        <taxon>Bacillati</taxon>
        <taxon>Actinomycetota</taxon>
        <taxon>Actinomycetes</taxon>
        <taxon>Kitasatosporales</taxon>
        <taxon>Streptomycetaceae</taxon>
        <taxon>Streptomyces</taxon>
    </lineage>
</organism>
<dbReference type="GO" id="GO:0003723">
    <property type="term" value="F:RNA binding"/>
    <property type="evidence" value="ECO:0007669"/>
    <property type="project" value="InterPro"/>
</dbReference>
<sequence length="260" mass="27618">MATEPETRNGPSAGTGTGTGAGDGAGDGTGVRDTENWLAAASISPEVAELRPDYRALLITVEGLRPGPGDESSERLLAAAEEGAADPESHPHIAAWHEAFRSFGAKPKRIRPSVDALLRRVPDGLPRVDRLTDIYNAVSVAHVLPLGGEDLDHYTGPLRLVRADGTESFEVTSGGETVVEHPRAGEVVWRDDAGVTCRRWNWRQCVRTRLTHDTTRAVFILDALGPMDDAALTAAGDALTEALMATSPDAVTASRLLRAS</sequence>
<dbReference type="SUPFAM" id="SSF56037">
    <property type="entry name" value="PheT/TilS domain"/>
    <property type="match status" value="1"/>
</dbReference>
<feature type="compositionally biased region" description="Gly residues" evidence="1">
    <location>
        <begin position="13"/>
        <end position="29"/>
    </location>
</feature>
<feature type="domain" description="B3/B4 tRNA-binding" evidence="2">
    <location>
        <begin position="94"/>
        <end position="248"/>
    </location>
</feature>
<dbReference type="InterPro" id="IPR005146">
    <property type="entry name" value="B3/B4_tRNA-bd"/>
</dbReference>
<evidence type="ECO:0000256" key="1">
    <source>
        <dbReference type="SAM" id="MobiDB-lite"/>
    </source>
</evidence>
<evidence type="ECO:0000259" key="2">
    <source>
        <dbReference type="SMART" id="SM00873"/>
    </source>
</evidence>
<comment type="caution">
    <text evidence="3">The sequence shown here is derived from an EMBL/GenBank/DDBJ whole genome shotgun (WGS) entry which is preliminary data.</text>
</comment>
<dbReference type="AlphaFoldDB" id="A0A8T4JAH6"/>
<gene>
    <name evidence="3" type="ORF">KDA82_37610</name>
</gene>
<dbReference type="Proteomes" id="UP000675554">
    <property type="component" value="Unassembled WGS sequence"/>
</dbReference>
<reference evidence="3" key="1">
    <citation type="submission" date="2021-04" db="EMBL/GenBank/DDBJ databases">
        <title>Sequencing of actinobacteria type strains.</title>
        <authorList>
            <person name="Nguyen G.-S."/>
            <person name="Wentzel A."/>
        </authorList>
    </citation>
    <scope>NUCLEOTIDE SEQUENCE</scope>
    <source>
        <strain evidence="3">DSM 42095</strain>
    </source>
</reference>
<feature type="region of interest" description="Disordered" evidence="1">
    <location>
        <begin position="1"/>
        <end position="37"/>
    </location>
</feature>
<dbReference type="Pfam" id="PF03483">
    <property type="entry name" value="B3_4"/>
    <property type="match status" value="1"/>
</dbReference>
<protein>
    <recommendedName>
        <fullName evidence="2">B3/B4 tRNA-binding domain-containing protein</fullName>
    </recommendedName>
</protein>
<keyword evidence="4" id="KW-1185">Reference proteome</keyword>
<proteinExistence type="predicted"/>
<evidence type="ECO:0000313" key="3">
    <source>
        <dbReference type="EMBL" id="MBR7678584.1"/>
    </source>
</evidence>
<accession>A0A8T4JAH6</accession>
<feature type="region of interest" description="Disordered" evidence="1">
    <location>
        <begin position="63"/>
        <end position="83"/>
    </location>
</feature>
<dbReference type="PANTHER" id="PTHR39209">
    <property type="match status" value="1"/>
</dbReference>
<dbReference type="GO" id="GO:0004826">
    <property type="term" value="F:phenylalanine-tRNA ligase activity"/>
    <property type="evidence" value="ECO:0007669"/>
    <property type="project" value="InterPro"/>
</dbReference>
<evidence type="ECO:0000313" key="4">
    <source>
        <dbReference type="Proteomes" id="UP000675554"/>
    </source>
</evidence>
<dbReference type="Gene3D" id="3.50.40.10">
    <property type="entry name" value="Phenylalanyl-trna Synthetase, Chain B, domain 3"/>
    <property type="match status" value="1"/>
</dbReference>
<dbReference type="SMART" id="SM00873">
    <property type="entry name" value="B3_4"/>
    <property type="match status" value="1"/>
</dbReference>
<name>A0A8T4JAH6_9ACTN</name>
<dbReference type="EMBL" id="JAGSMN010001597">
    <property type="protein sequence ID" value="MBR7678584.1"/>
    <property type="molecule type" value="Genomic_DNA"/>
</dbReference>
<dbReference type="InterPro" id="IPR020825">
    <property type="entry name" value="Phe-tRNA_synthase-like_B3/B4"/>
</dbReference>
<dbReference type="PANTHER" id="PTHR39209:SF2">
    <property type="entry name" value="CYTOPLASMIC PROTEIN"/>
    <property type="match status" value="1"/>
</dbReference>